<reference evidence="3" key="1">
    <citation type="journal article" date="2020" name="Nat. Commun.">
        <title>Genome sequence of the cluster root forming white lupin.</title>
        <authorList>
            <person name="Hufnagel B."/>
            <person name="Marques A."/>
            <person name="Soriano A."/>
            <person name="Marques L."/>
            <person name="Divol F."/>
            <person name="Doumas P."/>
            <person name="Sallet E."/>
            <person name="Mancinotti D."/>
            <person name="Carrere S."/>
            <person name="Marande W."/>
            <person name="Arribat S."/>
            <person name="Keller J."/>
            <person name="Huneau C."/>
            <person name="Blein T."/>
            <person name="Aime D."/>
            <person name="Laguerre M."/>
            <person name="Taylor J."/>
            <person name="Schubert V."/>
            <person name="Nelson M."/>
            <person name="Geu-Flores F."/>
            <person name="Crespi M."/>
            <person name="Gallardo-Guerrero K."/>
            <person name="Delaux P.-M."/>
            <person name="Salse J."/>
            <person name="Berges H."/>
            <person name="Guyot R."/>
            <person name="Gouzy J."/>
            <person name="Peret B."/>
        </authorList>
    </citation>
    <scope>NUCLEOTIDE SEQUENCE [LARGE SCALE GENOMIC DNA]</scope>
    <source>
        <strain evidence="3">cv. Amiga</strain>
    </source>
</reference>
<evidence type="ECO:0000256" key="1">
    <source>
        <dbReference type="SAM" id="SignalP"/>
    </source>
</evidence>
<dbReference type="AlphaFoldDB" id="A0A6A4MSV0"/>
<accession>A0A6A4MSV0</accession>
<dbReference type="EMBL" id="WOCE01000024">
    <property type="protein sequence ID" value="KAE9586566.1"/>
    <property type="molecule type" value="Genomic_DNA"/>
</dbReference>
<feature type="chain" id="PRO_5025327984" evidence="1">
    <location>
        <begin position="21"/>
        <end position="82"/>
    </location>
</feature>
<keyword evidence="3" id="KW-1185">Reference proteome</keyword>
<comment type="caution">
    <text evidence="2">The sequence shown here is derived from an EMBL/GenBank/DDBJ whole genome shotgun (WGS) entry which is preliminary data.</text>
</comment>
<protein>
    <submittedName>
        <fullName evidence="2">Uncharacterized protein</fullName>
    </submittedName>
</protein>
<feature type="signal peptide" evidence="1">
    <location>
        <begin position="1"/>
        <end position="20"/>
    </location>
</feature>
<keyword evidence="1" id="KW-0732">Signal</keyword>
<sequence length="82" mass="8845">MKKSSIALCFFVILFVFGSGLEQKTLDIGFNPGAACKVDNDCFCHVGAFPLCCLCKKGYCSCLGKDGKEVLQSYANVPNQIP</sequence>
<evidence type="ECO:0000313" key="2">
    <source>
        <dbReference type="EMBL" id="KAE9586566.1"/>
    </source>
</evidence>
<name>A0A6A4MSV0_LUPAL</name>
<organism evidence="2 3">
    <name type="scientific">Lupinus albus</name>
    <name type="common">White lupine</name>
    <name type="synonym">Lupinus termis</name>
    <dbReference type="NCBI Taxonomy" id="3870"/>
    <lineage>
        <taxon>Eukaryota</taxon>
        <taxon>Viridiplantae</taxon>
        <taxon>Streptophyta</taxon>
        <taxon>Embryophyta</taxon>
        <taxon>Tracheophyta</taxon>
        <taxon>Spermatophyta</taxon>
        <taxon>Magnoliopsida</taxon>
        <taxon>eudicotyledons</taxon>
        <taxon>Gunneridae</taxon>
        <taxon>Pentapetalae</taxon>
        <taxon>rosids</taxon>
        <taxon>fabids</taxon>
        <taxon>Fabales</taxon>
        <taxon>Fabaceae</taxon>
        <taxon>Papilionoideae</taxon>
        <taxon>50 kb inversion clade</taxon>
        <taxon>genistoids sensu lato</taxon>
        <taxon>core genistoids</taxon>
        <taxon>Genisteae</taxon>
        <taxon>Lupinus</taxon>
    </lineage>
</organism>
<dbReference type="Proteomes" id="UP000447434">
    <property type="component" value="Chromosome 24"/>
</dbReference>
<gene>
    <name evidence="2" type="ORF">Lalb_Chr24g0403331</name>
</gene>
<proteinExistence type="predicted"/>
<evidence type="ECO:0000313" key="3">
    <source>
        <dbReference type="Proteomes" id="UP000447434"/>
    </source>
</evidence>